<dbReference type="Pfam" id="PF01663">
    <property type="entry name" value="Phosphodiest"/>
    <property type="match status" value="1"/>
</dbReference>
<gene>
    <name evidence="1" type="ORF">ACFOY1_17735</name>
</gene>
<accession>A0ABV8P578</accession>
<evidence type="ECO:0000313" key="2">
    <source>
        <dbReference type="Proteomes" id="UP001595848"/>
    </source>
</evidence>
<sequence length="286" mass="31420">MTSDSPATRKVILVIIDGLGWQTAHDGLGYLQGLCEAGRASLYRMECGLPSLSRPMYECILTGVLPVDSGIVNNDIQRLSNQQSIFHLARAAGRSTAAAAYHWISELYNRCPYLPVRDRYTDDLSLPIQHGIFYHGEDYPDDHLLLDAETLRRRHEPDFLLVHPMGADSAGHAYGLDSPQYRNTARRIDALLAEYLPGWLDAGCQVLVTSDHGMNRDRNHGGLLPEERQVPLFTLGSAFAHPGNAHVRQVEICGIVADLLGIGHAKPRNPTVLQATEPEAGADGIN</sequence>
<organism evidence="1 2">
    <name type="scientific">Candidimonas humi</name>
    <dbReference type="NCBI Taxonomy" id="683355"/>
    <lineage>
        <taxon>Bacteria</taxon>
        <taxon>Pseudomonadati</taxon>
        <taxon>Pseudomonadota</taxon>
        <taxon>Betaproteobacteria</taxon>
        <taxon>Burkholderiales</taxon>
        <taxon>Alcaligenaceae</taxon>
        <taxon>Candidimonas</taxon>
    </lineage>
</organism>
<dbReference type="InterPro" id="IPR002591">
    <property type="entry name" value="Phosphodiest/P_Trfase"/>
</dbReference>
<dbReference type="PANTHER" id="PTHR10151">
    <property type="entry name" value="ECTONUCLEOTIDE PYROPHOSPHATASE/PHOSPHODIESTERASE"/>
    <property type="match status" value="1"/>
</dbReference>
<protein>
    <submittedName>
        <fullName evidence="1">Alkaline phosphatase family protein</fullName>
    </submittedName>
</protein>
<evidence type="ECO:0000313" key="1">
    <source>
        <dbReference type="EMBL" id="MFC4202797.1"/>
    </source>
</evidence>
<name>A0ABV8P578_9BURK</name>
<dbReference type="PANTHER" id="PTHR10151:SF120">
    <property type="entry name" value="BIS(5'-ADENOSYL)-TRIPHOSPHATASE"/>
    <property type="match status" value="1"/>
</dbReference>
<dbReference type="EMBL" id="JBHSBV010000007">
    <property type="protein sequence ID" value="MFC4202797.1"/>
    <property type="molecule type" value="Genomic_DNA"/>
</dbReference>
<comment type="caution">
    <text evidence="1">The sequence shown here is derived from an EMBL/GenBank/DDBJ whole genome shotgun (WGS) entry which is preliminary data.</text>
</comment>
<dbReference type="RefSeq" id="WP_217965453.1">
    <property type="nucleotide sequence ID" value="NZ_JAHTBN010000006.1"/>
</dbReference>
<proteinExistence type="predicted"/>
<keyword evidence="2" id="KW-1185">Reference proteome</keyword>
<reference evidence="2" key="1">
    <citation type="journal article" date="2019" name="Int. J. Syst. Evol. Microbiol.">
        <title>The Global Catalogue of Microorganisms (GCM) 10K type strain sequencing project: providing services to taxonomists for standard genome sequencing and annotation.</title>
        <authorList>
            <consortium name="The Broad Institute Genomics Platform"/>
            <consortium name="The Broad Institute Genome Sequencing Center for Infectious Disease"/>
            <person name="Wu L."/>
            <person name="Ma J."/>
        </authorList>
    </citation>
    <scope>NUCLEOTIDE SEQUENCE [LARGE SCALE GENOMIC DNA]</scope>
    <source>
        <strain evidence="2">LMG 24813</strain>
    </source>
</reference>
<dbReference type="Proteomes" id="UP001595848">
    <property type="component" value="Unassembled WGS sequence"/>
</dbReference>